<dbReference type="PANTHER" id="PTHR31161">
    <property type="entry name" value="PROTEIN GRAVITROPIC IN THE LIGHT 1"/>
    <property type="match status" value="1"/>
</dbReference>
<dbReference type="InterPro" id="IPR056813">
    <property type="entry name" value="GIL1_IRKI_C"/>
</dbReference>
<dbReference type="Pfam" id="PF04859">
    <property type="entry name" value="DUF641"/>
    <property type="match status" value="1"/>
</dbReference>
<keyword evidence="5" id="KW-1185">Reference proteome</keyword>
<evidence type="ECO:0000259" key="2">
    <source>
        <dbReference type="Pfam" id="PF04859"/>
    </source>
</evidence>
<organism evidence="4 5">
    <name type="scientific">Xanthoceras sorbifolium</name>
    <dbReference type="NCBI Taxonomy" id="99658"/>
    <lineage>
        <taxon>Eukaryota</taxon>
        <taxon>Viridiplantae</taxon>
        <taxon>Streptophyta</taxon>
        <taxon>Embryophyta</taxon>
        <taxon>Tracheophyta</taxon>
        <taxon>Spermatophyta</taxon>
        <taxon>Magnoliopsida</taxon>
        <taxon>eudicotyledons</taxon>
        <taxon>Gunneridae</taxon>
        <taxon>Pentapetalae</taxon>
        <taxon>rosids</taxon>
        <taxon>malvids</taxon>
        <taxon>Sapindales</taxon>
        <taxon>Sapindaceae</taxon>
        <taxon>Xanthoceroideae</taxon>
        <taxon>Xanthoceras</taxon>
    </lineage>
</organism>
<feature type="region of interest" description="Disordered" evidence="1">
    <location>
        <begin position="40"/>
        <end position="61"/>
    </location>
</feature>
<accession>A0ABQ8HK90</accession>
<feature type="domain" description="DUF641" evidence="2">
    <location>
        <begin position="96"/>
        <end position="207"/>
    </location>
</feature>
<dbReference type="EMBL" id="JAFEMO010000009">
    <property type="protein sequence ID" value="KAH7564770.1"/>
    <property type="molecule type" value="Genomic_DNA"/>
</dbReference>
<feature type="compositionally biased region" description="Low complexity" evidence="1">
    <location>
        <begin position="40"/>
        <end position="56"/>
    </location>
</feature>
<reference evidence="4 5" key="1">
    <citation type="submission" date="2021-02" db="EMBL/GenBank/DDBJ databases">
        <title>Plant Genome Project.</title>
        <authorList>
            <person name="Zhang R.-G."/>
        </authorList>
    </citation>
    <scope>NUCLEOTIDE SEQUENCE [LARGE SCALE GENOMIC DNA]</scope>
    <source>
        <tissue evidence="4">Leaves</tissue>
    </source>
</reference>
<name>A0ABQ8HK90_9ROSI</name>
<dbReference type="Proteomes" id="UP000827721">
    <property type="component" value="Unassembled WGS sequence"/>
</dbReference>
<dbReference type="InterPro" id="IPR040225">
    <property type="entry name" value="GIL1-like"/>
</dbReference>
<gene>
    <name evidence="4" type="ORF">JRO89_XS09G0023300</name>
</gene>
<evidence type="ECO:0000313" key="4">
    <source>
        <dbReference type="EMBL" id="KAH7564770.1"/>
    </source>
</evidence>
<evidence type="ECO:0008006" key="6">
    <source>
        <dbReference type="Google" id="ProtNLM"/>
    </source>
</evidence>
<comment type="caution">
    <text evidence="4">The sequence shown here is derived from an EMBL/GenBank/DDBJ whole genome shotgun (WGS) entry which is preliminary data.</text>
</comment>
<evidence type="ECO:0000259" key="3">
    <source>
        <dbReference type="Pfam" id="PF24994"/>
    </source>
</evidence>
<protein>
    <recommendedName>
        <fullName evidence="6">DUF641 domain-containing protein</fullName>
    </recommendedName>
</protein>
<feature type="domain" description="GIL1/IRKI C-terminal" evidence="3">
    <location>
        <begin position="389"/>
        <end position="445"/>
    </location>
</feature>
<sequence length="450" mass="50919">MECATTSKPLKPSSNISEIVSKFAKVCRLRSIGVFYSENANHQPHQHQNPNNKKNASLSEDCSDNTIEGTDCGGIKIHPQPGEIPGKKSNAFGYTEISKLFDVVSALKLAYVQLQEAHIPYDPQKITAANELVVAELEALCKIKRVYKEKQLMKVELDSSRSDLLQVEIEVNERTLEKLKSQAIAKDTEITCLRQDLQDLELGNSILVEKIRQESVKRKNARVLNVNMFEDSFKAASKSIHDFAKPLISLMRASGWDLDSAAKSVEGSVVYSKRCHKKYVFEAYIARRMFHEMSLQSYNVDDILRFDDPVDALIENPDSDFANFCRNKYLLLVHPMMEASFFGNLDQRMFVLSGKHPRTPLYQVFVKMAKWIWILRGIASTIDPNAKLFVVTKGCEFSDVYMEPVEEAACEDAAGSGEEKATQKVEFMVMPGFKIGETLLKCRVYLSRMK</sequence>
<dbReference type="InterPro" id="IPR006943">
    <property type="entry name" value="DUF641_pln"/>
</dbReference>
<dbReference type="Pfam" id="PF24994">
    <property type="entry name" value="GIL1_IRKI_C"/>
    <property type="match status" value="1"/>
</dbReference>
<evidence type="ECO:0000256" key="1">
    <source>
        <dbReference type="SAM" id="MobiDB-lite"/>
    </source>
</evidence>
<evidence type="ECO:0000313" key="5">
    <source>
        <dbReference type="Proteomes" id="UP000827721"/>
    </source>
</evidence>
<proteinExistence type="predicted"/>